<dbReference type="GeneID" id="19198071"/>
<evidence type="ECO:0000313" key="2">
    <source>
        <dbReference type="Proteomes" id="UP000019471"/>
    </source>
</evidence>
<dbReference type="EMBL" id="AMGX01000048">
    <property type="protein sequence ID" value="EXJ53399.1"/>
    <property type="molecule type" value="Genomic_DNA"/>
</dbReference>
<organism evidence="1 2">
    <name type="scientific">Cladophialophora psammophila CBS 110553</name>
    <dbReference type="NCBI Taxonomy" id="1182543"/>
    <lineage>
        <taxon>Eukaryota</taxon>
        <taxon>Fungi</taxon>
        <taxon>Dikarya</taxon>
        <taxon>Ascomycota</taxon>
        <taxon>Pezizomycotina</taxon>
        <taxon>Eurotiomycetes</taxon>
        <taxon>Chaetothyriomycetidae</taxon>
        <taxon>Chaetothyriales</taxon>
        <taxon>Herpotrichiellaceae</taxon>
        <taxon>Cladophialophora</taxon>
    </lineage>
</organism>
<comment type="caution">
    <text evidence="1">The sequence shown here is derived from an EMBL/GenBank/DDBJ whole genome shotgun (WGS) entry which is preliminary data.</text>
</comment>
<evidence type="ECO:0000313" key="1">
    <source>
        <dbReference type="EMBL" id="EXJ53399.1"/>
    </source>
</evidence>
<name>W9W497_9EURO</name>
<gene>
    <name evidence="1" type="ORF">A1O5_13388</name>
</gene>
<reference evidence="1 2" key="1">
    <citation type="submission" date="2013-03" db="EMBL/GenBank/DDBJ databases">
        <title>The Genome Sequence of Cladophialophora psammophila CBS 110553.</title>
        <authorList>
            <consortium name="The Broad Institute Genomics Platform"/>
            <person name="Cuomo C."/>
            <person name="de Hoog S."/>
            <person name="Gorbushina A."/>
            <person name="Walker B."/>
            <person name="Young S.K."/>
            <person name="Zeng Q."/>
            <person name="Gargeya S."/>
            <person name="Fitzgerald M."/>
            <person name="Haas B."/>
            <person name="Abouelleil A."/>
            <person name="Allen A.W."/>
            <person name="Alvarado L."/>
            <person name="Arachchi H.M."/>
            <person name="Berlin A.M."/>
            <person name="Chapman S.B."/>
            <person name="Gainer-Dewar J."/>
            <person name="Goldberg J."/>
            <person name="Griggs A."/>
            <person name="Gujja S."/>
            <person name="Hansen M."/>
            <person name="Howarth C."/>
            <person name="Imamovic A."/>
            <person name="Ireland A."/>
            <person name="Larimer J."/>
            <person name="McCowan C."/>
            <person name="Murphy C."/>
            <person name="Pearson M."/>
            <person name="Poon T.W."/>
            <person name="Priest M."/>
            <person name="Roberts A."/>
            <person name="Saif S."/>
            <person name="Shea T."/>
            <person name="Sisk P."/>
            <person name="Sykes S."/>
            <person name="Wortman J."/>
            <person name="Nusbaum C."/>
            <person name="Birren B."/>
        </authorList>
    </citation>
    <scope>NUCLEOTIDE SEQUENCE [LARGE SCALE GENOMIC DNA]</scope>
    <source>
        <strain evidence="1 2">CBS 110553</strain>
    </source>
</reference>
<dbReference type="AlphaFoldDB" id="W9W497"/>
<protein>
    <submittedName>
        <fullName evidence="1">Uncharacterized protein</fullName>
    </submittedName>
</protein>
<dbReference type="Proteomes" id="UP000019471">
    <property type="component" value="Unassembled WGS sequence"/>
</dbReference>
<proteinExistence type="predicted"/>
<sequence length="348" mass="38798">MAGYPETDVLSAFVCCDPCAYHIANLGSSPLHENLQAAIPTFVDLEDEVNRKTWTKSVDKVLHARFLESDYPQIMLAILNHACLSNARPGVDLPYKDVLLDVWRQASNQLRPLCLVNHGTKGQAANISNVVNHFLGDDIIDHKGLISDSTLEFLQHPVDSFVLLLRSTTNLEINLGTRIIFMRLVLHMLEQCATLETDMFNPRRASAEAVLESALREADVSKVTVSSPHENGLIDDSAYDSFTSISAAWTPVETTCIAAIQAVLVKLAMCTKIKKQEQRADDKEDLSNPGGRVEDQLPPIVQLTWWLQDDMLRTLYRWPWDKTIAEDYLGHLREESMVATGEVGMVAG</sequence>
<dbReference type="HOGENOM" id="CLU_796944_0_0_1"/>
<dbReference type="OrthoDB" id="4160666at2759"/>
<dbReference type="RefSeq" id="XP_007752144.1">
    <property type="nucleotide sequence ID" value="XM_007753954.1"/>
</dbReference>
<accession>W9W497</accession>
<keyword evidence="2" id="KW-1185">Reference proteome</keyword>